<evidence type="ECO:0008006" key="3">
    <source>
        <dbReference type="Google" id="ProtNLM"/>
    </source>
</evidence>
<accession>A0ABW5GFA2</accession>
<organism evidence="1 2">
    <name type="scientific">Amycolatopsis samaneae</name>
    <dbReference type="NCBI Taxonomy" id="664691"/>
    <lineage>
        <taxon>Bacteria</taxon>
        <taxon>Bacillati</taxon>
        <taxon>Actinomycetota</taxon>
        <taxon>Actinomycetes</taxon>
        <taxon>Pseudonocardiales</taxon>
        <taxon>Pseudonocardiaceae</taxon>
        <taxon>Amycolatopsis</taxon>
    </lineage>
</organism>
<evidence type="ECO:0000313" key="2">
    <source>
        <dbReference type="Proteomes" id="UP001597419"/>
    </source>
</evidence>
<dbReference type="EMBL" id="JBHUKU010000007">
    <property type="protein sequence ID" value="MFD2459820.1"/>
    <property type="molecule type" value="Genomic_DNA"/>
</dbReference>
<gene>
    <name evidence="1" type="ORF">ACFSYJ_14490</name>
</gene>
<comment type="caution">
    <text evidence="1">The sequence shown here is derived from an EMBL/GenBank/DDBJ whole genome shotgun (WGS) entry which is preliminary data.</text>
</comment>
<evidence type="ECO:0000313" key="1">
    <source>
        <dbReference type="EMBL" id="MFD2459820.1"/>
    </source>
</evidence>
<protein>
    <recommendedName>
        <fullName evidence="3">DUF3039 domain-containing protein</fullName>
    </recommendedName>
</protein>
<name>A0ABW5GFA2_9PSEU</name>
<proteinExistence type="predicted"/>
<reference evidence="2" key="1">
    <citation type="journal article" date="2019" name="Int. J. Syst. Evol. Microbiol.">
        <title>The Global Catalogue of Microorganisms (GCM) 10K type strain sequencing project: providing services to taxonomists for standard genome sequencing and annotation.</title>
        <authorList>
            <consortium name="The Broad Institute Genomics Platform"/>
            <consortium name="The Broad Institute Genome Sequencing Center for Infectious Disease"/>
            <person name="Wu L."/>
            <person name="Ma J."/>
        </authorList>
    </citation>
    <scope>NUCLEOTIDE SEQUENCE [LARGE SCALE GENOMIC DNA]</scope>
    <source>
        <strain evidence="2">CGMCC 4.7643</strain>
    </source>
</reference>
<sequence>MIYLDPEKIHPGVDGVWHHTRLTCVPSPGDPITMLCGILAAAEFEQVDRRDTHGVPRTCWNCDYLYRHEHGIDIWPGHPAVPSRSAPHPRNRP</sequence>
<dbReference type="Proteomes" id="UP001597419">
    <property type="component" value="Unassembled WGS sequence"/>
</dbReference>
<keyword evidence="2" id="KW-1185">Reference proteome</keyword>